<accession>A0ABY4PCN0</accession>
<name>A0ABY4PCN0_9LACO</name>
<evidence type="ECO:0000313" key="3">
    <source>
        <dbReference type="Proteomes" id="UP000831947"/>
    </source>
</evidence>
<evidence type="ECO:0000259" key="1">
    <source>
        <dbReference type="Pfam" id="PF02464"/>
    </source>
</evidence>
<dbReference type="NCBIfam" id="TIGR00199">
    <property type="entry name" value="PncC_domain"/>
    <property type="match status" value="1"/>
</dbReference>
<proteinExistence type="predicted"/>
<dbReference type="EMBL" id="CP093365">
    <property type="protein sequence ID" value="UQS83302.1"/>
    <property type="molecule type" value="Genomic_DNA"/>
</dbReference>
<dbReference type="SUPFAM" id="SSF142433">
    <property type="entry name" value="CinA-like"/>
    <property type="match status" value="1"/>
</dbReference>
<dbReference type="Proteomes" id="UP000831947">
    <property type="component" value="Chromosome"/>
</dbReference>
<keyword evidence="3" id="KW-1185">Reference proteome</keyword>
<dbReference type="InterPro" id="IPR036653">
    <property type="entry name" value="CinA-like_C"/>
</dbReference>
<dbReference type="Pfam" id="PF02464">
    <property type="entry name" value="CinA"/>
    <property type="match status" value="1"/>
</dbReference>
<protein>
    <submittedName>
        <fullName evidence="2">Nicotinamide-nucleotide amidohydrolase family protein</fullName>
    </submittedName>
</protein>
<feature type="domain" description="CinA C-terminal" evidence="1">
    <location>
        <begin position="25"/>
        <end position="173"/>
    </location>
</feature>
<gene>
    <name evidence="2" type="ORF">MOO47_05860</name>
</gene>
<dbReference type="InterPro" id="IPR008136">
    <property type="entry name" value="CinA_C"/>
</dbReference>
<sequence length="175" mass="19305">MNTLQDFIEQESNNLHFDLAAYNPVIKQVVATLKLQKQSITAAESLTAGLFQATLANISGASNVFSGGLVTYSMEMKSKLLKINFNLLQKYGVISQWTAEQMALQSATVMQSDWGVGLTGVAGPETLEQRQVGTVYIGISNKTDLWCQEFLFKGQRQMIREKSVVASFIMLATQL</sequence>
<dbReference type="Gene3D" id="3.90.950.20">
    <property type="entry name" value="CinA-like"/>
    <property type="match status" value="1"/>
</dbReference>
<evidence type="ECO:0000313" key="2">
    <source>
        <dbReference type="EMBL" id="UQS83302.1"/>
    </source>
</evidence>
<reference evidence="2 3" key="1">
    <citation type="journal article" date="2022" name="Int. J. Syst. Evol. Microbiol.">
        <title>Apilactobacillus apisilvae sp. nov., Nicolia spurrieriana gen. nov. sp. nov., Bombilactobacillus folatiphilus sp. nov. and Bombilactobacillus thymidiniphilus sp. nov., four new lactic acid bacterial isolates from stingless bees Tetragonula carbonaria and Austroplebeia australis.</title>
        <authorList>
            <person name="Oliphant S.A."/>
            <person name="Watson-Haigh N.S."/>
            <person name="Sumby K.M."/>
            <person name="Gardner J."/>
            <person name="Groom S."/>
            <person name="Jiranek V."/>
        </authorList>
    </citation>
    <scope>NUCLEOTIDE SEQUENCE [LARGE SCALE GENOMIC DNA]</scope>
    <source>
        <strain evidence="2 3">SG4_A1</strain>
    </source>
</reference>
<dbReference type="RefSeq" id="WP_249512528.1">
    <property type="nucleotide sequence ID" value="NZ_CP093365.1"/>
</dbReference>
<organism evidence="2 3">
    <name type="scientific">Bombilactobacillus thymidiniphilus</name>
    <dbReference type="NCBI Taxonomy" id="2923363"/>
    <lineage>
        <taxon>Bacteria</taxon>
        <taxon>Bacillati</taxon>
        <taxon>Bacillota</taxon>
        <taxon>Bacilli</taxon>
        <taxon>Lactobacillales</taxon>
        <taxon>Lactobacillaceae</taxon>
        <taxon>Bombilactobacillus</taxon>
    </lineage>
</organism>